<sequence length="533" mass="58232">MGREQGRPPMLAVAKATARAILQELPSDVDLGGICLDLTPYRFQAVEVFRSRLSDLHVHERNYWIGTLYTLMVTQEARRRQAAYFTPPYLAEAVIDLAVEHGFDLLRHDVLDPAAGGAAFLSIIAARMRVAGAKAEDIAYRLNGVEIDNCLAEISEHLIAEQLDGFRGRRVVETGDSLHATPLASYNLVIANPPYGRITPNDLKDDRWTKVAHMGHINKYAVFTELCLRVAKPRGLVALVIPSSFRGGPLYDKMRSFIAGQGQILALGTVTNREDVFADVAQDISVLLVRKGSEHRTILPVNFPDFTANGIQRPVPTGSLPSDVSAPWLAPADSSRERGGATIADYGVVAKAGYFVWNREQEKFCNSEDANAFPLIWAKNVRPGQPCVPANRTADGVDFVRVPEGSQAVVSSPALVIQRTSNSSQPRRIIAAAVDKDSVARWKGFVSENHTIIVYGPDVEMIDLLAKLLNTRAVDERYRAVSGTATVSVKLLRELDLPLPEVFRTALRDTSDPEAAAMIAYKTGGGGRLAEVS</sequence>
<keyword evidence="3 8" id="KW-0489">Methyltransferase</keyword>
<dbReference type="PANTHER" id="PTHR33841">
    <property type="entry name" value="DNA METHYLTRANSFERASE YEEA-RELATED"/>
    <property type="match status" value="1"/>
</dbReference>
<dbReference type="GO" id="GO:0008170">
    <property type="term" value="F:N-methyltransferase activity"/>
    <property type="evidence" value="ECO:0007669"/>
    <property type="project" value="InterPro"/>
</dbReference>
<dbReference type="GO" id="GO:0009307">
    <property type="term" value="P:DNA restriction-modification system"/>
    <property type="evidence" value="ECO:0007669"/>
    <property type="project" value="UniProtKB-KW"/>
</dbReference>
<comment type="catalytic activity">
    <reaction evidence="6">
        <text>a 2'-deoxyadenosine in DNA + S-adenosyl-L-methionine = an N(6)-methyl-2'-deoxyadenosine in DNA + S-adenosyl-L-homocysteine + H(+)</text>
        <dbReference type="Rhea" id="RHEA:15197"/>
        <dbReference type="Rhea" id="RHEA-COMP:12418"/>
        <dbReference type="Rhea" id="RHEA-COMP:12419"/>
        <dbReference type="ChEBI" id="CHEBI:15378"/>
        <dbReference type="ChEBI" id="CHEBI:57856"/>
        <dbReference type="ChEBI" id="CHEBI:59789"/>
        <dbReference type="ChEBI" id="CHEBI:90615"/>
        <dbReference type="ChEBI" id="CHEBI:90616"/>
        <dbReference type="EC" id="2.1.1.72"/>
    </reaction>
</comment>
<comment type="similarity">
    <text evidence="1">Belongs to the N(4)/N(6)-methyltransferase family.</text>
</comment>
<dbReference type="GO" id="GO:0032259">
    <property type="term" value="P:methylation"/>
    <property type="evidence" value="ECO:0007669"/>
    <property type="project" value="UniProtKB-KW"/>
</dbReference>
<keyword evidence="9" id="KW-1185">Reference proteome</keyword>
<keyword evidence="5" id="KW-0680">Restriction system</keyword>
<dbReference type="GO" id="GO:0003677">
    <property type="term" value="F:DNA binding"/>
    <property type="evidence" value="ECO:0007669"/>
    <property type="project" value="InterPro"/>
</dbReference>
<dbReference type="PANTHER" id="PTHR33841:SF1">
    <property type="entry name" value="DNA METHYLTRANSFERASE A"/>
    <property type="match status" value="1"/>
</dbReference>
<dbReference type="GO" id="GO:0009007">
    <property type="term" value="F:site-specific DNA-methyltransferase (adenine-specific) activity"/>
    <property type="evidence" value="ECO:0007669"/>
    <property type="project" value="UniProtKB-EC"/>
</dbReference>
<dbReference type="InterPro" id="IPR029063">
    <property type="entry name" value="SAM-dependent_MTases_sf"/>
</dbReference>
<evidence type="ECO:0000256" key="3">
    <source>
        <dbReference type="ARBA" id="ARBA00022603"/>
    </source>
</evidence>
<feature type="domain" description="DNA methylase adenine-specific" evidence="7">
    <location>
        <begin position="73"/>
        <end position="297"/>
    </location>
</feature>
<evidence type="ECO:0000313" key="9">
    <source>
        <dbReference type="Proteomes" id="UP000192140"/>
    </source>
</evidence>
<dbReference type="Gene3D" id="3.40.50.150">
    <property type="entry name" value="Vaccinia Virus protein VP39"/>
    <property type="match status" value="1"/>
</dbReference>
<dbReference type="Proteomes" id="UP000192140">
    <property type="component" value="Unassembled WGS sequence"/>
</dbReference>
<evidence type="ECO:0000259" key="7">
    <source>
        <dbReference type="Pfam" id="PF02384"/>
    </source>
</evidence>
<dbReference type="InterPro" id="IPR002052">
    <property type="entry name" value="DNA_methylase_N6_adenine_CS"/>
</dbReference>
<evidence type="ECO:0000256" key="6">
    <source>
        <dbReference type="ARBA" id="ARBA00047942"/>
    </source>
</evidence>
<dbReference type="AlphaFoldDB" id="A0A1S7TYJ6"/>
<dbReference type="InterPro" id="IPR050953">
    <property type="entry name" value="N4_N6_ade-DNA_methylase"/>
</dbReference>
<proteinExistence type="inferred from homology"/>
<evidence type="ECO:0000313" key="8">
    <source>
        <dbReference type="EMBL" id="CVI59702.1"/>
    </source>
</evidence>
<evidence type="ECO:0000256" key="1">
    <source>
        <dbReference type="ARBA" id="ARBA00006594"/>
    </source>
</evidence>
<dbReference type="Pfam" id="PF02384">
    <property type="entry name" value="N6_Mtase"/>
    <property type="match status" value="1"/>
</dbReference>
<protein>
    <recommendedName>
        <fullName evidence="2">site-specific DNA-methyltransferase (adenine-specific)</fullName>
        <ecNumber evidence="2">2.1.1.72</ecNumber>
    </recommendedName>
</protein>
<evidence type="ECO:0000256" key="4">
    <source>
        <dbReference type="ARBA" id="ARBA00022679"/>
    </source>
</evidence>
<evidence type="ECO:0000256" key="2">
    <source>
        <dbReference type="ARBA" id="ARBA00011900"/>
    </source>
</evidence>
<dbReference type="PROSITE" id="PS00092">
    <property type="entry name" value="N6_MTASE"/>
    <property type="match status" value="1"/>
</dbReference>
<dbReference type="InterPro" id="IPR003356">
    <property type="entry name" value="DNA_methylase_A-5"/>
</dbReference>
<reference evidence="8" key="1">
    <citation type="submission" date="2016-01" db="EMBL/GenBank/DDBJ databases">
        <authorList>
            <person name="Regsiter A."/>
            <person name="william w."/>
        </authorList>
    </citation>
    <scope>NUCLEOTIDE SEQUENCE</scope>
    <source>
        <strain evidence="8">NCPPB 1641</strain>
    </source>
</reference>
<dbReference type="SUPFAM" id="SSF53335">
    <property type="entry name" value="S-adenosyl-L-methionine-dependent methyltransferases"/>
    <property type="match status" value="1"/>
</dbReference>
<accession>A0A1S7TYJ6</accession>
<evidence type="ECO:0000256" key="5">
    <source>
        <dbReference type="ARBA" id="ARBA00022747"/>
    </source>
</evidence>
<dbReference type="PRINTS" id="PR00507">
    <property type="entry name" value="N12N6MTFRASE"/>
</dbReference>
<dbReference type="EMBL" id="FCNP01000033">
    <property type="protein sequence ID" value="CVI59702.1"/>
    <property type="molecule type" value="Genomic_DNA"/>
</dbReference>
<gene>
    <name evidence="8" type="ORF">AGR7A_Lc120648</name>
</gene>
<keyword evidence="4" id="KW-0808">Transferase</keyword>
<dbReference type="EC" id="2.1.1.72" evidence="2"/>
<name>A0A1S7TYJ6_9HYPH</name>
<comment type="caution">
    <text evidence="8">The sequence shown here is derived from an EMBL/GenBank/DDBJ whole genome shotgun (WGS) entry which is preliminary data.</text>
</comment>
<organism evidence="8 9">
    <name type="scientific">Agrobacterium deltaense NCPPB 1641</name>
    <dbReference type="NCBI Taxonomy" id="1183425"/>
    <lineage>
        <taxon>Bacteria</taxon>
        <taxon>Pseudomonadati</taxon>
        <taxon>Pseudomonadota</taxon>
        <taxon>Alphaproteobacteria</taxon>
        <taxon>Hyphomicrobiales</taxon>
        <taxon>Rhizobiaceae</taxon>
        <taxon>Rhizobium/Agrobacterium group</taxon>
        <taxon>Agrobacterium</taxon>
    </lineage>
</organism>